<evidence type="ECO:0000313" key="2">
    <source>
        <dbReference type="EMBL" id="HIH65540.1"/>
    </source>
</evidence>
<name>A0A7J4MYZ6_METTF</name>
<dbReference type="InterPro" id="IPR010982">
    <property type="entry name" value="Lambda_DNA-bd_dom_sf"/>
</dbReference>
<accession>A0A7J4MYZ6</accession>
<reference evidence="3" key="1">
    <citation type="journal article" date="2020" name="bioRxiv">
        <title>A rank-normalized archaeal taxonomy based on genome phylogeny resolves widespread incomplete and uneven classifications.</title>
        <authorList>
            <person name="Rinke C."/>
            <person name="Chuvochina M."/>
            <person name="Mussig A.J."/>
            <person name="Chaumeil P.-A."/>
            <person name="Waite D.W."/>
            <person name="Whitman W.B."/>
            <person name="Parks D.H."/>
            <person name="Hugenholtz P."/>
        </authorList>
    </citation>
    <scope>NUCLEOTIDE SEQUENCE [LARGE SCALE GENOMIC DNA]</scope>
</reference>
<dbReference type="GO" id="GO:0003677">
    <property type="term" value="F:DNA binding"/>
    <property type="evidence" value="ECO:0007669"/>
    <property type="project" value="UniProtKB-KW"/>
</dbReference>
<dbReference type="SUPFAM" id="SSF47413">
    <property type="entry name" value="lambda repressor-like DNA-binding domains"/>
    <property type="match status" value="1"/>
</dbReference>
<sequence>MRTLIREHRKELGLTQEELAERVGVTRQTIIALEKGRYSPSLILAHRIARALGREHIEDVFILDEDGEK</sequence>
<evidence type="ECO:0000256" key="1">
    <source>
        <dbReference type="ARBA" id="ARBA00023125"/>
    </source>
</evidence>
<dbReference type="Gene3D" id="1.10.260.40">
    <property type="entry name" value="lambda repressor-like DNA-binding domains"/>
    <property type="match status" value="1"/>
</dbReference>
<dbReference type="CDD" id="cd00093">
    <property type="entry name" value="HTH_XRE"/>
    <property type="match status" value="1"/>
</dbReference>
<dbReference type="Pfam" id="PF01381">
    <property type="entry name" value="HTH_3"/>
    <property type="match status" value="1"/>
</dbReference>
<dbReference type="PANTHER" id="PTHR46558:SF4">
    <property type="entry name" value="DNA-BIDING PHAGE PROTEIN"/>
    <property type="match status" value="1"/>
</dbReference>
<dbReference type="SMART" id="SM00530">
    <property type="entry name" value="HTH_XRE"/>
    <property type="match status" value="1"/>
</dbReference>
<proteinExistence type="predicted"/>
<protein>
    <submittedName>
        <fullName evidence="2">Helix-turn-helix transcriptional regulator</fullName>
    </submittedName>
</protein>
<gene>
    <name evidence="2" type="ORF">HA285_08135</name>
</gene>
<dbReference type="Proteomes" id="UP000538031">
    <property type="component" value="Unassembled WGS sequence"/>
</dbReference>
<dbReference type="EMBL" id="DUHT01000090">
    <property type="protein sequence ID" value="HIH65540.1"/>
    <property type="molecule type" value="Genomic_DNA"/>
</dbReference>
<comment type="caution">
    <text evidence="2">The sequence shown here is derived from an EMBL/GenBank/DDBJ whole genome shotgun (WGS) entry which is preliminary data.</text>
</comment>
<dbReference type="AlphaFoldDB" id="A0A7J4MYZ6"/>
<dbReference type="PROSITE" id="PS50943">
    <property type="entry name" value="HTH_CROC1"/>
    <property type="match status" value="1"/>
</dbReference>
<dbReference type="InterPro" id="IPR001387">
    <property type="entry name" value="Cro/C1-type_HTH"/>
</dbReference>
<keyword evidence="1" id="KW-0238">DNA-binding</keyword>
<evidence type="ECO:0000313" key="3">
    <source>
        <dbReference type="Proteomes" id="UP000538031"/>
    </source>
</evidence>
<dbReference type="PANTHER" id="PTHR46558">
    <property type="entry name" value="TRACRIPTIONAL REGULATORY PROTEIN-RELATED-RELATED"/>
    <property type="match status" value="1"/>
</dbReference>
<organism evidence="2 3">
    <name type="scientific">Methanothermobacter thermautotrophicus</name>
    <name type="common">Methanobacterium thermoformicicum</name>
    <dbReference type="NCBI Taxonomy" id="145262"/>
    <lineage>
        <taxon>Archaea</taxon>
        <taxon>Methanobacteriati</taxon>
        <taxon>Methanobacteriota</taxon>
        <taxon>Methanomada group</taxon>
        <taxon>Methanobacteria</taxon>
        <taxon>Methanobacteriales</taxon>
        <taxon>Methanobacteriaceae</taxon>
        <taxon>Methanothermobacter</taxon>
    </lineage>
</organism>